<feature type="region of interest" description="Disordered" evidence="6">
    <location>
        <begin position="1"/>
        <end position="27"/>
    </location>
</feature>
<dbReference type="Pfam" id="PF00326">
    <property type="entry name" value="Peptidase_S9"/>
    <property type="match status" value="1"/>
</dbReference>
<dbReference type="EMBL" id="CP101988">
    <property type="protein sequence ID" value="UUI74298.1"/>
    <property type="molecule type" value="Genomic_DNA"/>
</dbReference>
<dbReference type="Gene3D" id="3.40.50.1820">
    <property type="entry name" value="alpha/beta hydrolase"/>
    <property type="match status" value="1"/>
</dbReference>
<dbReference type="Proteomes" id="UP001316189">
    <property type="component" value="Chromosome"/>
</dbReference>
<keyword evidence="4" id="KW-0378">Hydrolase</keyword>
<dbReference type="InterPro" id="IPR002470">
    <property type="entry name" value="Peptidase_S9A"/>
</dbReference>
<evidence type="ECO:0000256" key="5">
    <source>
        <dbReference type="ARBA" id="ARBA00022825"/>
    </source>
</evidence>
<dbReference type="InterPro" id="IPR051167">
    <property type="entry name" value="Prolyl_oligopep/macrocyclase"/>
</dbReference>
<dbReference type="InterPro" id="IPR023302">
    <property type="entry name" value="Pept_S9A_N"/>
</dbReference>
<evidence type="ECO:0000256" key="4">
    <source>
        <dbReference type="ARBA" id="ARBA00022801"/>
    </source>
</evidence>
<feature type="domain" description="Peptidase S9 prolyl oligopeptidase catalytic" evidence="7">
    <location>
        <begin position="528"/>
        <end position="742"/>
    </location>
</feature>
<evidence type="ECO:0000259" key="7">
    <source>
        <dbReference type="Pfam" id="PF00326"/>
    </source>
</evidence>
<evidence type="ECO:0000256" key="2">
    <source>
        <dbReference type="ARBA" id="ARBA00011897"/>
    </source>
</evidence>
<evidence type="ECO:0000256" key="6">
    <source>
        <dbReference type="SAM" id="MobiDB-lite"/>
    </source>
</evidence>
<feature type="compositionally biased region" description="Basic and acidic residues" evidence="6">
    <location>
        <begin position="18"/>
        <end position="27"/>
    </location>
</feature>
<dbReference type="PANTHER" id="PTHR42881">
    <property type="entry name" value="PROLYL ENDOPEPTIDASE"/>
    <property type="match status" value="1"/>
</dbReference>
<reference evidence="9 10" key="1">
    <citation type="submission" date="2022-07" db="EMBL/GenBank/DDBJ databases">
        <title>Novel species in genus cellulomonas.</title>
        <authorList>
            <person name="Ye L."/>
        </authorList>
    </citation>
    <scope>NUCLEOTIDE SEQUENCE [LARGE SCALE GENOMIC DNA]</scope>
    <source>
        <strain evidence="10">zg-Y338</strain>
    </source>
</reference>
<sequence length="767" mass="82139">MKPAHATSAPSSLAYPPARREDRVEDLHGRRVADPYRWLEDPDAAETSAWSAAQDELYAAYRERVTAQAGSSPVWSSDALAGRLQELLGAGFVGAPAWRGDRRFFMRREGAQEHAVVVVAEPDPSAPGRERERVLIDPVALDPAGTTTLDAWQPSKEGDLMAFQVSSGGTEESVLRILDVATGEIVDGPIDRARYSPVAWVPGGEHLFYVRRLPAEQVPEDERQYHRRVWLHRVGADPSEDVEVFGGGLDMTNYYGVTLTRDGRWLIISASAGTAPRTDVWIADLAADGRDPRGAEALADPRLVEVAVGLDADTHAWVGRDGRLYLHTDLDAPRGRLAVADPSCPGVPHWRTLVAEDPVAVLEGVALVDAGDAAGPDGTRPEQLLVSRRRHTVSEVTVHDPHTGAQLDGPAGVVPLPGLGSVNGLVTRPEGGREVWYSYTDHTTVPTIHLLDTATGAQSVWAAPPGPVVEAPAVRVHQLEATSKDGTTVRAMVVARADALDADGRPTAERPTILYGYGGFQISLDPAYSATTLAWVEAGGVYVVAQLRGGGEEGEEWHRAGRRGAKQNVFDDFHAIAERLVADGWTTPRQLACWGGSNGGLLVGAALTQRPDLFGAVVCSAPLLDMVRYQRFGLGTSWTDEYGDADVPRELDWLLGYSPYHRVADGVEYPATLFTVFEGDTRVDPLHARKLAAALQAATSGDPHERPVLVRRETGVGHGGRALSRTVALTVEQLQFVADHTGLAPAGTPQEAGSAGDAGHAGDQVVA</sequence>
<dbReference type="InterPro" id="IPR001375">
    <property type="entry name" value="Peptidase_S9_cat"/>
</dbReference>
<feature type="compositionally biased region" description="Low complexity" evidence="6">
    <location>
        <begin position="752"/>
        <end position="767"/>
    </location>
</feature>
<gene>
    <name evidence="9" type="ORF">NP064_10805</name>
</gene>
<evidence type="ECO:0000256" key="1">
    <source>
        <dbReference type="ARBA" id="ARBA00001070"/>
    </source>
</evidence>
<feature type="region of interest" description="Disordered" evidence="6">
    <location>
        <begin position="743"/>
        <end position="767"/>
    </location>
</feature>
<dbReference type="PANTHER" id="PTHR42881:SF2">
    <property type="entry name" value="PROLYL ENDOPEPTIDASE"/>
    <property type="match status" value="1"/>
</dbReference>
<dbReference type="SUPFAM" id="SSF53474">
    <property type="entry name" value="alpha/beta-Hydrolases"/>
    <property type="match status" value="1"/>
</dbReference>
<dbReference type="SUPFAM" id="SSF50993">
    <property type="entry name" value="Peptidase/esterase 'gauge' domain"/>
    <property type="match status" value="1"/>
</dbReference>
<feature type="domain" description="Peptidase S9A N-terminal" evidence="8">
    <location>
        <begin position="16"/>
        <end position="463"/>
    </location>
</feature>
<dbReference type="Gene3D" id="2.130.10.120">
    <property type="entry name" value="Prolyl oligopeptidase, N-terminal domain"/>
    <property type="match status" value="1"/>
</dbReference>
<accession>A0ABY5KX69</accession>
<name>A0ABY5KX69_9CELL</name>
<evidence type="ECO:0000313" key="10">
    <source>
        <dbReference type="Proteomes" id="UP001316189"/>
    </source>
</evidence>
<keyword evidence="3" id="KW-0645">Protease</keyword>
<dbReference type="InterPro" id="IPR029058">
    <property type="entry name" value="AB_hydrolase_fold"/>
</dbReference>
<protein>
    <recommendedName>
        <fullName evidence="2">prolyl oligopeptidase</fullName>
        <ecNumber evidence="2">3.4.21.26</ecNumber>
    </recommendedName>
</protein>
<dbReference type="PRINTS" id="PR00862">
    <property type="entry name" value="PROLIGOPTASE"/>
</dbReference>
<comment type="catalytic activity">
    <reaction evidence="1">
        <text>Hydrolysis of Pro-|-Xaa &gt;&gt; Ala-|-Xaa in oligopeptides.</text>
        <dbReference type="EC" id="3.4.21.26"/>
    </reaction>
</comment>
<organism evidence="9 10">
    <name type="scientific">Cellulomonas chengniuliangii</name>
    <dbReference type="NCBI Taxonomy" id="2968084"/>
    <lineage>
        <taxon>Bacteria</taxon>
        <taxon>Bacillati</taxon>
        <taxon>Actinomycetota</taxon>
        <taxon>Actinomycetes</taxon>
        <taxon>Micrococcales</taxon>
        <taxon>Cellulomonadaceae</taxon>
        <taxon>Cellulomonas</taxon>
    </lineage>
</organism>
<proteinExistence type="predicted"/>
<evidence type="ECO:0000256" key="3">
    <source>
        <dbReference type="ARBA" id="ARBA00022670"/>
    </source>
</evidence>
<dbReference type="RefSeq" id="WP_227569642.1">
    <property type="nucleotide sequence ID" value="NZ_CP101988.1"/>
</dbReference>
<evidence type="ECO:0000259" key="8">
    <source>
        <dbReference type="Pfam" id="PF02897"/>
    </source>
</evidence>
<dbReference type="Pfam" id="PF02897">
    <property type="entry name" value="Peptidase_S9_N"/>
    <property type="match status" value="1"/>
</dbReference>
<keyword evidence="5" id="KW-0720">Serine protease</keyword>
<evidence type="ECO:0000313" key="9">
    <source>
        <dbReference type="EMBL" id="UUI74298.1"/>
    </source>
</evidence>
<keyword evidence="10" id="KW-1185">Reference proteome</keyword>
<dbReference type="EC" id="3.4.21.26" evidence="2"/>